<organism evidence="16 18">
    <name type="scientific">Didymodactylos carnosus</name>
    <dbReference type="NCBI Taxonomy" id="1234261"/>
    <lineage>
        <taxon>Eukaryota</taxon>
        <taxon>Metazoa</taxon>
        <taxon>Spiralia</taxon>
        <taxon>Gnathifera</taxon>
        <taxon>Rotifera</taxon>
        <taxon>Eurotatoria</taxon>
        <taxon>Bdelloidea</taxon>
        <taxon>Philodinida</taxon>
        <taxon>Philodinidae</taxon>
        <taxon>Didymodactylos</taxon>
    </lineage>
</organism>
<dbReference type="Proteomes" id="UP000663829">
    <property type="component" value="Unassembled WGS sequence"/>
</dbReference>
<keyword evidence="6" id="KW-0813">Transport</keyword>
<evidence type="ECO:0000256" key="4">
    <source>
        <dbReference type="ARBA" id="ARBA00009195"/>
    </source>
</evidence>
<reference evidence="16" key="1">
    <citation type="submission" date="2021-02" db="EMBL/GenBank/DDBJ databases">
        <authorList>
            <person name="Nowell W R."/>
        </authorList>
    </citation>
    <scope>NUCLEOTIDE SEQUENCE</scope>
</reference>
<feature type="transmembrane region" description="Helical" evidence="14">
    <location>
        <begin position="660"/>
        <end position="683"/>
    </location>
</feature>
<evidence type="ECO:0000256" key="10">
    <source>
        <dbReference type="ARBA" id="ARBA00022982"/>
    </source>
</evidence>
<dbReference type="InterPro" id="IPR053719">
    <property type="entry name" value="Lipogen_MT_Stabilize_sf"/>
</dbReference>
<evidence type="ECO:0000256" key="9">
    <source>
        <dbReference type="ARBA" id="ARBA00022729"/>
    </source>
</evidence>
<keyword evidence="12 14" id="KW-0472">Membrane</keyword>
<feature type="transmembrane region" description="Helical" evidence="14">
    <location>
        <begin position="549"/>
        <end position="570"/>
    </location>
</feature>
<dbReference type="EMBL" id="CAJOBC010001328">
    <property type="protein sequence ID" value="CAF3672017.1"/>
    <property type="molecule type" value="Genomic_DNA"/>
</dbReference>
<dbReference type="Gene3D" id="6.10.140.1610">
    <property type="match status" value="1"/>
</dbReference>
<comment type="subcellular location">
    <subcellularLocation>
        <location evidence="3">Cytoplasm</location>
    </subcellularLocation>
    <subcellularLocation>
        <location evidence="2">Membrane</location>
    </subcellularLocation>
    <subcellularLocation>
        <location evidence="1">Nucleus</location>
    </subcellularLocation>
</comment>
<dbReference type="Proteomes" id="UP000681722">
    <property type="component" value="Unassembled WGS sequence"/>
</dbReference>
<sequence>MNSKDHHQQQPIVFTESECPGVEQALQQFCRATKLMEEEVMLPTRLRDLVLEKYPLSNGSRNSVSYTISIPDERRCYELFYFIRRIRDQLKCLKPFILDDDQTPAQCNLSMLLKTEDDYPSEQPSHNFFSGTESNLNVLLSQLTYHYYGLIQIFKYLAQLANCVQSKYHEAVYQNTYCLIDGVHGRDGKLQQSQDGNQEFEIELYTTRFIQDESITIVLKQIRENHGISEFVLKGFDHNNEIVGKFDRNRISDTNIKYSDCLPRHENVVYTNKLVPPIRKHFLAWRAEVPHDAEQIIFSYLVILIVFVYRADVVSGNQLYHVQSKPLKRRVVGIPDGRSLSVEQCGEIYGCLIVPQHCTDSTCEYLMQWHGEDDDKVKFSIQGRASSFVGVGFSTDKHKGDDQIVLCIKDPNTNYARIQNMFLSVQTPQLIEKDYLTYGLQDTDAFANETHINCEFTRSMGPYGYIPPSQTADQQQNRDNRENVRPLQSKILDLREPHYVYPLYGDQQSLQQLSPGPALPIMNDHAVNFYRRNRPKGHIRGSWLAKAHAGLMMIAWILLASTGILIARYYKPIWPKINHKTGTRSGGWWLWFHRPLMITTSVLSVIALLFILFELRWRWTSGTHHLWHSILGIIVIVLSFLNPILGVIRPDPNSRARCCWYWMHWLIGSLAHCIAIPVIFLGMDNRRLDLWNWCSWLLFAWCIFHMIVEIILEIHYCCTITRNYERMDELEYHPDKQDPRKPGKAPGYRWKPGLLVFYIFITLAVVIALLIAVILYDGY</sequence>
<gene>
    <name evidence="16" type="ORF">GPM918_LOCUS7913</name>
    <name evidence="17" type="ORF">SRO942_LOCUS7913</name>
</gene>
<dbReference type="OrthoDB" id="2419613at2759"/>
<evidence type="ECO:0000259" key="15">
    <source>
        <dbReference type="PROSITE" id="PS50939"/>
    </source>
</evidence>
<comment type="caution">
    <text evidence="16">The sequence shown here is derived from an EMBL/GenBank/DDBJ whole genome shotgun (WGS) entry which is preliminary data.</text>
</comment>
<evidence type="ECO:0000313" key="16">
    <source>
        <dbReference type="EMBL" id="CAF0886962.1"/>
    </source>
</evidence>
<evidence type="ECO:0000313" key="17">
    <source>
        <dbReference type="EMBL" id="CAF3672017.1"/>
    </source>
</evidence>
<evidence type="ECO:0000256" key="8">
    <source>
        <dbReference type="ARBA" id="ARBA00022692"/>
    </source>
</evidence>
<feature type="domain" description="Cytochrome b561" evidence="15">
    <location>
        <begin position="510"/>
        <end position="721"/>
    </location>
</feature>
<keyword evidence="8 14" id="KW-0812">Transmembrane</keyword>
<dbReference type="InterPro" id="IPR005018">
    <property type="entry name" value="DOMON_domain"/>
</dbReference>
<accession>A0A813YNQ5</accession>
<dbReference type="InterPro" id="IPR009786">
    <property type="entry name" value="Spot_14"/>
</dbReference>
<evidence type="ECO:0000256" key="1">
    <source>
        <dbReference type="ARBA" id="ARBA00004123"/>
    </source>
</evidence>
<comment type="similarity">
    <text evidence="5">Belongs to the SPOT14 family.</text>
</comment>
<name>A0A813YNQ5_9BILA</name>
<feature type="transmembrane region" description="Helical" evidence="14">
    <location>
        <begin position="625"/>
        <end position="648"/>
    </location>
</feature>
<dbReference type="SMART" id="SM00665">
    <property type="entry name" value="B561"/>
    <property type="match status" value="1"/>
</dbReference>
<dbReference type="AlphaFoldDB" id="A0A813YNQ5"/>
<dbReference type="Gene3D" id="1.20.120.1770">
    <property type="match status" value="1"/>
</dbReference>
<evidence type="ECO:0000256" key="7">
    <source>
        <dbReference type="ARBA" id="ARBA00022490"/>
    </source>
</evidence>
<evidence type="ECO:0000256" key="5">
    <source>
        <dbReference type="ARBA" id="ARBA00009488"/>
    </source>
</evidence>
<keyword evidence="7" id="KW-0963">Cytoplasm</keyword>
<dbReference type="PANTHER" id="PTHR23130:SF171">
    <property type="entry name" value="OS01G0895300 PROTEIN"/>
    <property type="match status" value="1"/>
</dbReference>
<evidence type="ECO:0000256" key="12">
    <source>
        <dbReference type="ARBA" id="ARBA00023136"/>
    </source>
</evidence>
<dbReference type="CDD" id="cd08760">
    <property type="entry name" value="Cyt_b561_FRRS1_like"/>
    <property type="match status" value="1"/>
</dbReference>
<proteinExistence type="inferred from homology"/>
<dbReference type="Pfam" id="PF03188">
    <property type="entry name" value="Cytochrom_B561"/>
    <property type="match status" value="1"/>
</dbReference>
<comment type="similarity">
    <text evidence="4">Belongs to the FRRS1 family.</text>
</comment>
<dbReference type="PROSITE" id="PS50939">
    <property type="entry name" value="CYTOCHROME_B561"/>
    <property type="match status" value="1"/>
</dbReference>
<dbReference type="GO" id="GO:0005634">
    <property type="term" value="C:nucleus"/>
    <property type="evidence" value="ECO:0007669"/>
    <property type="project" value="UniProtKB-SubCell"/>
</dbReference>
<keyword evidence="10" id="KW-0249">Electron transport</keyword>
<evidence type="ECO:0000256" key="6">
    <source>
        <dbReference type="ARBA" id="ARBA00022448"/>
    </source>
</evidence>
<evidence type="ECO:0000256" key="11">
    <source>
        <dbReference type="ARBA" id="ARBA00022989"/>
    </source>
</evidence>
<keyword evidence="18" id="KW-1185">Reference proteome</keyword>
<feature type="transmembrane region" description="Helical" evidence="14">
    <location>
        <begin position="695"/>
        <end position="718"/>
    </location>
</feature>
<keyword evidence="13" id="KW-0539">Nucleus</keyword>
<dbReference type="EMBL" id="CAJNOQ010001328">
    <property type="protein sequence ID" value="CAF0886962.1"/>
    <property type="molecule type" value="Genomic_DNA"/>
</dbReference>
<feature type="transmembrane region" description="Helical" evidence="14">
    <location>
        <begin position="754"/>
        <end position="776"/>
    </location>
</feature>
<evidence type="ECO:0000313" key="18">
    <source>
        <dbReference type="Proteomes" id="UP000663829"/>
    </source>
</evidence>
<evidence type="ECO:0000256" key="2">
    <source>
        <dbReference type="ARBA" id="ARBA00004370"/>
    </source>
</evidence>
<dbReference type="Pfam" id="PF02014">
    <property type="entry name" value="Reeler"/>
    <property type="match status" value="1"/>
</dbReference>
<dbReference type="PANTHER" id="PTHR23130">
    <property type="entry name" value="CYTOCHROME B561 AND DOMON DOMAIN-CONTAINING PROTEIN"/>
    <property type="match status" value="1"/>
</dbReference>
<evidence type="ECO:0000256" key="3">
    <source>
        <dbReference type="ARBA" id="ARBA00004496"/>
    </source>
</evidence>
<protein>
    <recommendedName>
        <fullName evidence="15">Cytochrome b561 domain-containing protein</fullName>
    </recommendedName>
</protein>
<dbReference type="GO" id="GO:0016020">
    <property type="term" value="C:membrane"/>
    <property type="evidence" value="ECO:0007669"/>
    <property type="project" value="UniProtKB-SubCell"/>
</dbReference>
<dbReference type="GO" id="GO:0005737">
    <property type="term" value="C:cytoplasm"/>
    <property type="evidence" value="ECO:0007669"/>
    <property type="project" value="UniProtKB-SubCell"/>
</dbReference>
<keyword evidence="9" id="KW-0732">Signal</keyword>
<dbReference type="InterPro" id="IPR002861">
    <property type="entry name" value="Reeler_dom"/>
</dbReference>
<keyword evidence="11 14" id="KW-1133">Transmembrane helix</keyword>
<dbReference type="Pfam" id="PF07084">
    <property type="entry name" value="Spot_14"/>
    <property type="match status" value="1"/>
</dbReference>
<evidence type="ECO:0000256" key="14">
    <source>
        <dbReference type="SAM" id="Phobius"/>
    </source>
</evidence>
<evidence type="ECO:0000256" key="13">
    <source>
        <dbReference type="ARBA" id="ARBA00023242"/>
    </source>
</evidence>
<feature type="transmembrane region" description="Helical" evidence="14">
    <location>
        <begin position="591"/>
        <end position="613"/>
    </location>
</feature>
<dbReference type="Pfam" id="PF03351">
    <property type="entry name" value="DOMON"/>
    <property type="match status" value="1"/>
</dbReference>
<dbReference type="InterPro" id="IPR006593">
    <property type="entry name" value="Cyt_b561/ferric_Rdtase_TM"/>
</dbReference>